<protein>
    <submittedName>
        <fullName evidence="1">Uncharacterized protein</fullName>
    </submittedName>
</protein>
<evidence type="ECO:0000313" key="1">
    <source>
        <dbReference type="EMBL" id="SPC34221.1"/>
    </source>
</evidence>
<dbReference type="EMBL" id="LT981265">
    <property type="protein sequence ID" value="SPC34221.1"/>
    <property type="molecule type" value="Genomic_DNA"/>
</dbReference>
<evidence type="ECO:0000313" key="2">
    <source>
        <dbReference type="Proteomes" id="UP000236248"/>
    </source>
</evidence>
<dbReference type="KEGG" id="ncv:NCAV_1044"/>
<proteinExistence type="predicted"/>
<name>A0A2K5ARE0_9ARCH</name>
<dbReference type="GeneID" id="41595079"/>
<dbReference type="AlphaFoldDB" id="A0A2K5ARE0"/>
<keyword evidence="2" id="KW-1185">Reference proteome</keyword>
<dbReference type="RefSeq" id="WP_103287070.1">
    <property type="nucleotide sequence ID" value="NZ_LT981265.1"/>
</dbReference>
<accession>A0A2K5ARE0</accession>
<sequence>MKKILFHVAVIVTAIIAIAMIGLRQSTINFEDLPTYPHDYVPRLEGVNEYYAEVIAVKDIIVVEYKLGHFPIPEEAIPILAIEENKPLPLSPVSASYLLPKAITIEERIEGRVELTLALAIISKGDTPAVYRLRVNGIAIAYFSDPFPTGNNNLVLYTKIDIIKGEEVKVEIERVKVL</sequence>
<reference evidence="2" key="1">
    <citation type="submission" date="2018-01" db="EMBL/GenBank/DDBJ databases">
        <authorList>
            <person name="Kerou L M."/>
        </authorList>
    </citation>
    <scope>NUCLEOTIDE SEQUENCE [LARGE SCALE GENOMIC DNA]</scope>
    <source>
        <strain evidence="2">SCU2</strain>
    </source>
</reference>
<organism evidence="1 2">
    <name type="scientific">Candidatus Nitrosocaldus cavascurensis</name>
    <dbReference type="NCBI Taxonomy" id="2058097"/>
    <lineage>
        <taxon>Archaea</taxon>
        <taxon>Nitrososphaerota</taxon>
        <taxon>Nitrososphaeria</taxon>
        <taxon>Candidatus Nitrosocaldales</taxon>
        <taxon>Candidatus Nitrosocaldaceae</taxon>
        <taxon>Candidatus Nitrosocaldus</taxon>
    </lineage>
</organism>
<dbReference type="Proteomes" id="UP000236248">
    <property type="component" value="Chromosome NCAV"/>
</dbReference>
<gene>
    <name evidence="1" type="ORF">NCAV_1044</name>
</gene>